<evidence type="ECO:0008006" key="4">
    <source>
        <dbReference type="Google" id="ProtNLM"/>
    </source>
</evidence>
<dbReference type="KEGG" id="ffl:HYN86_04375"/>
<gene>
    <name evidence="2" type="ORF">HYN86_04375</name>
</gene>
<accession>A0A344LPN5</accession>
<dbReference type="AlphaFoldDB" id="A0A344LPN5"/>
<evidence type="ECO:0000313" key="2">
    <source>
        <dbReference type="EMBL" id="AXB55877.1"/>
    </source>
</evidence>
<organism evidence="2 3">
    <name type="scientific">Flavobacterium fluviale</name>
    <dbReference type="NCBI Taxonomy" id="2249356"/>
    <lineage>
        <taxon>Bacteria</taxon>
        <taxon>Pseudomonadati</taxon>
        <taxon>Bacteroidota</taxon>
        <taxon>Flavobacteriia</taxon>
        <taxon>Flavobacteriales</taxon>
        <taxon>Flavobacteriaceae</taxon>
        <taxon>Flavobacterium</taxon>
    </lineage>
</organism>
<protein>
    <recommendedName>
        <fullName evidence="4">DUF1579 domain-containing protein</fullName>
    </recommendedName>
</protein>
<sequence length="213" mass="23645">MKKLTATLVLFLLCFISCKKEVKTETVTTNVSDTTKTEEPIAEEPVDSAAQAKAWQAYATPGAPHKLLSDEVGTWNCEMTFWYEPNAKPEKSSSVATIKMILGGRYQEANYVGKIMGAPFEGKSTVAYNNASKEFTTTFIDNMGTGMMVAVGKYDEGTKSVEYKGEVVNPVTGKKAPYREVYTIVDPTTRKMEMYDTKNGAEYKSMEIVMKKK</sequence>
<dbReference type="Pfam" id="PF07617">
    <property type="entry name" value="DUF1579"/>
    <property type="match status" value="1"/>
</dbReference>
<dbReference type="EMBL" id="CP030261">
    <property type="protein sequence ID" value="AXB55877.1"/>
    <property type="molecule type" value="Genomic_DNA"/>
</dbReference>
<dbReference type="InterPro" id="IPR011473">
    <property type="entry name" value="DUF1579"/>
</dbReference>
<dbReference type="RefSeq" id="WP_113676944.1">
    <property type="nucleotide sequence ID" value="NZ_CP030261.1"/>
</dbReference>
<feature type="chain" id="PRO_5016972468" description="DUF1579 domain-containing protein" evidence="1">
    <location>
        <begin position="20"/>
        <end position="213"/>
    </location>
</feature>
<dbReference type="Proteomes" id="UP000251561">
    <property type="component" value="Chromosome"/>
</dbReference>
<reference evidence="2 3" key="1">
    <citation type="submission" date="2018-06" db="EMBL/GenBank/DDBJ databases">
        <title>Genome sequencing of Flavobacterium.</title>
        <authorList>
            <person name="Baek M.-G."/>
            <person name="Yi H."/>
        </authorList>
    </citation>
    <scope>NUCLEOTIDE SEQUENCE [LARGE SCALE GENOMIC DNA]</scope>
    <source>
        <strain evidence="2 3">HYN0086</strain>
    </source>
</reference>
<proteinExistence type="predicted"/>
<name>A0A344LPN5_9FLAO</name>
<feature type="signal peptide" evidence="1">
    <location>
        <begin position="1"/>
        <end position="19"/>
    </location>
</feature>
<evidence type="ECO:0000256" key="1">
    <source>
        <dbReference type="SAM" id="SignalP"/>
    </source>
</evidence>
<dbReference type="OrthoDB" id="277821at2"/>
<evidence type="ECO:0000313" key="3">
    <source>
        <dbReference type="Proteomes" id="UP000251561"/>
    </source>
</evidence>
<keyword evidence="3" id="KW-1185">Reference proteome</keyword>
<keyword evidence="1" id="KW-0732">Signal</keyword>